<keyword evidence="4" id="KW-0812">Transmembrane</keyword>
<keyword evidence="7" id="KW-0732">Signal</keyword>
<feature type="domain" description="TonB-dependent transporter Oar-like beta-barrel" evidence="8">
    <location>
        <begin position="231"/>
        <end position="1016"/>
    </location>
</feature>
<keyword evidence="2" id="KW-0813">Transport</keyword>
<evidence type="ECO:0000256" key="4">
    <source>
        <dbReference type="ARBA" id="ARBA00022692"/>
    </source>
</evidence>
<evidence type="ECO:0000256" key="7">
    <source>
        <dbReference type="SAM" id="SignalP"/>
    </source>
</evidence>
<evidence type="ECO:0000256" key="6">
    <source>
        <dbReference type="ARBA" id="ARBA00023237"/>
    </source>
</evidence>
<evidence type="ECO:0000313" key="9">
    <source>
        <dbReference type="EMBL" id="KAA6301388.1"/>
    </source>
</evidence>
<keyword evidence="3" id="KW-1134">Transmembrane beta strand</keyword>
<dbReference type="GO" id="GO:0009279">
    <property type="term" value="C:cell outer membrane"/>
    <property type="evidence" value="ECO:0007669"/>
    <property type="project" value="UniProtKB-SubCell"/>
</dbReference>
<dbReference type="InterPro" id="IPR039426">
    <property type="entry name" value="TonB-dep_rcpt-like"/>
</dbReference>
<evidence type="ECO:0000256" key="3">
    <source>
        <dbReference type="ARBA" id="ARBA00022452"/>
    </source>
</evidence>
<comment type="caution">
    <text evidence="9">The sequence shown here is derived from an EMBL/GenBank/DDBJ whole genome shotgun (WGS) entry which is preliminary data.</text>
</comment>
<evidence type="ECO:0000313" key="10">
    <source>
        <dbReference type="Proteomes" id="UP000324575"/>
    </source>
</evidence>
<dbReference type="Pfam" id="PF13620">
    <property type="entry name" value="CarboxypepD_reg"/>
    <property type="match status" value="1"/>
</dbReference>
<dbReference type="PANTHER" id="PTHR30069">
    <property type="entry name" value="TONB-DEPENDENT OUTER MEMBRANE RECEPTOR"/>
    <property type="match status" value="1"/>
</dbReference>
<dbReference type="Gene3D" id="2.40.170.20">
    <property type="entry name" value="TonB-dependent receptor, beta-barrel domain"/>
    <property type="match status" value="1"/>
</dbReference>
<evidence type="ECO:0000256" key="1">
    <source>
        <dbReference type="ARBA" id="ARBA00004571"/>
    </source>
</evidence>
<dbReference type="Proteomes" id="UP000324575">
    <property type="component" value="Unassembled WGS sequence"/>
</dbReference>
<gene>
    <name evidence="9" type="ORF">EZS26_002477</name>
</gene>
<dbReference type="Pfam" id="PF25183">
    <property type="entry name" value="OMP_b-brl_4"/>
    <property type="match status" value="1"/>
</dbReference>
<feature type="signal peptide" evidence="7">
    <location>
        <begin position="1"/>
        <end position="21"/>
    </location>
</feature>
<dbReference type="InterPro" id="IPR008969">
    <property type="entry name" value="CarboxyPept-like_regulatory"/>
</dbReference>
<proteinExistence type="predicted"/>
<dbReference type="InterPro" id="IPR036942">
    <property type="entry name" value="Beta-barrel_TonB_sf"/>
</dbReference>
<comment type="subcellular location">
    <subcellularLocation>
        <location evidence="1">Cell outer membrane</location>
        <topology evidence="1">Multi-pass membrane protein</topology>
    </subcellularLocation>
</comment>
<dbReference type="PANTHER" id="PTHR30069:SF46">
    <property type="entry name" value="OAR PROTEIN"/>
    <property type="match status" value="1"/>
</dbReference>
<feature type="chain" id="PRO_5024307195" description="TonB-dependent transporter Oar-like beta-barrel domain-containing protein" evidence="7">
    <location>
        <begin position="22"/>
        <end position="1076"/>
    </location>
</feature>
<evidence type="ECO:0000256" key="5">
    <source>
        <dbReference type="ARBA" id="ARBA00023136"/>
    </source>
</evidence>
<sequence length="1076" mass="120136">MNKITVLISSILLTFHTFSYAQVTTSGISGRVSDETENLIGAFIKAVHTPSGTSYSAITNTEGRYTIQGMRTGGPYRIEINYLGYAEYRKEQILLPLGETLVLNARLNKASRELGEVTVSGTQPKFTTEKTGITTHISPQEIALLPSINRGIADLTRLSPYASGMNFGGRDGRSNTFTIDGAHLNNNFGLNSDLPGGGNPISLEALEEVQINIAPFDVRQANFIGASINAITKSGTNTLKASAYSYIYNQNMRGNRIGDADLGARDAESKNSYGFTLGGPVIKDKLFFFVNAEYENSPGQITQWRASKDGQADATHLISRTTEADMNEFSRILYERYNYKTGSYSNFPGGLTDLKIAGRLDWNINAQNRFSFRYNQVKNENWMGTNPNTAEPAPLSGNRISQDALSFFNSCYATVNTVKTATVELNSRATNNIFNQLLLTYTHINQGRDTRSEPFPFIDILQADEQGNIKPYMSAGYELFTWNTATTNQVVNAVDNYTFYSGNHKLTAGLSFEYQTASTSYMSNGLGYYRFSSFDDFKTGAAPEAFALCYGYDDVKQAGVVSFVQSAAYLQDEWNLWDNLSLTAGLRFDHTNFVNDILRNQAIYDLDFGGKHVDTSVWPETTVQISPRIGFSYNVFQNQRLTIRGGSGIFTGRTPLVYLANMPVSAGMYQNLVVYQNKTAEDRFNLNQLHTADGKLITNVHEMISALSLPTQISQQGSVPGAVAGVDSHFKMPQVWKTALGIDYAVPSTFPLTLSVEGTYLKDINAIRMVNYNMKEPWTWEHLNSGPDNRWIYPSDASYRNETKGAYVLTNTHQGWGYTGNITIRSTPAKDLNLMLAYTHTESREISGMPSSTASSAWSKVPSVNGPNFSRLERSQYVTPDKLIGSLMVRIPYLKNRLSTDIGLFYAGHSPYSYSYIYSNDINNDGITNDLIYIPKNKNEIDFKTTQDANLFWHFLENDRYLSRHKGQYAEAFAVNAPWMHRFDLKIVQNFSIKSGNNTNTLQVSVDILNAGNLLNSTWGLSQQMLTPANGKILTYNKDDKTYSFFSQNKIDRAFANDQDVAQTWKLQVGVRYIFN</sequence>
<dbReference type="GO" id="GO:0015344">
    <property type="term" value="F:siderophore uptake transmembrane transporter activity"/>
    <property type="evidence" value="ECO:0007669"/>
    <property type="project" value="TreeGrafter"/>
</dbReference>
<dbReference type="EMBL" id="SNRX01000020">
    <property type="protein sequence ID" value="KAA6301388.1"/>
    <property type="molecule type" value="Genomic_DNA"/>
</dbReference>
<accession>A0A5M8NZ10</accession>
<evidence type="ECO:0000256" key="2">
    <source>
        <dbReference type="ARBA" id="ARBA00022448"/>
    </source>
</evidence>
<dbReference type="AlphaFoldDB" id="A0A5M8NZ10"/>
<dbReference type="SUPFAM" id="SSF56935">
    <property type="entry name" value="Porins"/>
    <property type="match status" value="1"/>
</dbReference>
<dbReference type="SUPFAM" id="SSF49464">
    <property type="entry name" value="Carboxypeptidase regulatory domain-like"/>
    <property type="match status" value="1"/>
</dbReference>
<dbReference type="GO" id="GO:0044718">
    <property type="term" value="P:siderophore transmembrane transport"/>
    <property type="evidence" value="ECO:0007669"/>
    <property type="project" value="TreeGrafter"/>
</dbReference>
<keyword evidence="5" id="KW-0472">Membrane</keyword>
<keyword evidence="6" id="KW-0998">Cell outer membrane</keyword>
<dbReference type="Gene3D" id="2.60.40.1120">
    <property type="entry name" value="Carboxypeptidase-like, regulatory domain"/>
    <property type="match status" value="1"/>
</dbReference>
<protein>
    <recommendedName>
        <fullName evidence="8">TonB-dependent transporter Oar-like beta-barrel domain-containing protein</fullName>
    </recommendedName>
</protein>
<dbReference type="InterPro" id="IPR057601">
    <property type="entry name" value="Oar-like_b-barrel"/>
</dbReference>
<organism evidence="9 10">
    <name type="scientific">Candidatus Ordinivivax streblomastigis</name>
    <dbReference type="NCBI Taxonomy" id="2540710"/>
    <lineage>
        <taxon>Bacteria</taxon>
        <taxon>Pseudomonadati</taxon>
        <taxon>Bacteroidota</taxon>
        <taxon>Bacteroidia</taxon>
        <taxon>Bacteroidales</taxon>
        <taxon>Candidatus Ordinivivax</taxon>
    </lineage>
</organism>
<reference evidence="9 10" key="1">
    <citation type="submission" date="2019-03" db="EMBL/GenBank/DDBJ databases">
        <title>Single cell metagenomics reveals metabolic interactions within the superorganism composed of flagellate Streblomastix strix and complex community of Bacteroidetes bacteria on its surface.</title>
        <authorList>
            <person name="Treitli S.C."/>
            <person name="Kolisko M."/>
            <person name="Husnik F."/>
            <person name="Keeling P."/>
            <person name="Hampl V."/>
        </authorList>
    </citation>
    <scope>NUCLEOTIDE SEQUENCE [LARGE SCALE GENOMIC DNA]</scope>
    <source>
        <strain evidence="9">St1</strain>
    </source>
</reference>
<name>A0A5M8NZ10_9BACT</name>
<evidence type="ECO:0000259" key="8">
    <source>
        <dbReference type="Pfam" id="PF25183"/>
    </source>
</evidence>